<feature type="compositionally biased region" description="Basic and acidic residues" evidence="1">
    <location>
        <begin position="702"/>
        <end position="716"/>
    </location>
</feature>
<name>A0A8T0H567_CERPU</name>
<feature type="region of interest" description="Disordered" evidence="1">
    <location>
        <begin position="422"/>
        <end position="444"/>
    </location>
</feature>
<feature type="region of interest" description="Disordered" evidence="1">
    <location>
        <begin position="365"/>
        <end position="390"/>
    </location>
</feature>
<dbReference type="InterPro" id="IPR033334">
    <property type="entry name" value="LNG1/2"/>
</dbReference>
<feature type="compositionally biased region" description="Basic and acidic residues" evidence="1">
    <location>
        <begin position="808"/>
        <end position="831"/>
    </location>
</feature>
<reference evidence="3" key="1">
    <citation type="submission" date="2020-06" db="EMBL/GenBank/DDBJ databases">
        <title>WGS assembly of Ceratodon purpureus strain R40.</title>
        <authorList>
            <person name="Carey S.B."/>
            <person name="Jenkins J."/>
            <person name="Shu S."/>
            <person name="Lovell J.T."/>
            <person name="Sreedasyam A."/>
            <person name="Maumus F."/>
            <person name="Tiley G.P."/>
            <person name="Fernandez-Pozo N."/>
            <person name="Barry K."/>
            <person name="Chen C."/>
            <person name="Wang M."/>
            <person name="Lipzen A."/>
            <person name="Daum C."/>
            <person name="Saski C.A."/>
            <person name="Payton A.C."/>
            <person name="Mcbreen J.C."/>
            <person name="Conrad R.E."/>
            <person name="Kollar L.M."/>
            <person name="Olsson S."/>
            <person name="Huttunen S."/>
            <person name="Landis J.B."/>
            <person name="Wickett N.J."/>
            <person name="Johnson M.G."/>
            <person name="Rensing S.A."/>
            <person name="Grimwood J."/>
            <person name="Schmutz J."/>
            <person name="Mcdaniel S.F."/>
        </authorList>
    </citation>
    <scope>NUCLEOTIDE SEQUENCE</scope>
    <source>
        <strain evidence="3">R40</strain>
    </source>
</reference>
<feature type="compositionally biased region" description="Polar residues" evidence="1">
    <location>
        <begin position="130"/>
        <end position="144"/>
    </location>
</feature>
<feature type="compositionally biased region" description="Basic and acidic residues" evidence="1">
    <location>
        <begin position="370"/>
        <end position="390"/>
    </location>
</feature>
<gene>
    <name evidence="3" type="ORF">KC19_8G096100</name>
</gene>
<evidence type="ECO:0000313" key="4">
    <source>
        <dbReference type="Proteomes" id="UP000822688"/>
    </source>
</evidence>
<feature type="domain" description="DUF4378" evidence="2">
    <location>
        <begin position="940"/>
        <end position="1112"/>
    </location>
</feature>
<keyword evidence="4" id="KW-1185">Reference proteome</keyword>
<dbReference type="PANTHER" id="PTHR31680">
    <property type="entry name" value="LONGIFOLIA PROTEIN"/>
    <property type="match status" value="1"/>
</dbReference>
<organism evidence="3 4">
    <name type="scientific">Ceratodon purpureus</name>
    <name type="common">Fire moss</name>
    <name type="synonym">Dicranum purpureum</name>
    <dbReference type="NCBI Taxonomy" id="3225"/>
    <lineage>
        <taxon>Eukaryota</taxon>
        <taxon>Viridiplantae</taxon>
        <taxon>Streptophyta</taxon>
        <taxon>Embryophyta</taxon>
        <taxon>Bryophyta</taxon>
        <taxon>Bryophytina</taxon>
        <taxon>Bryopsida</taxon>
        <taxon>Dicranidae</taxon>
        <taxon>Pseudoditrichales</taxon>
        <taxon>Ditrichaceae</taxon>
        <taxon>Ceratodon</taxon>
    </lineage>
</organism>
<protein>
    <recommendedName>
        <fullName evidence="2">DUF4378 domain-containing protein</fullName>
    </recommendedName>
</protein>
<feature type="region of interest" description="Disordered" evidence="1">
    <location>
        <begin position="587"/>
        <end position="831"/>
    </location>
</feature>
<dbReference type="AlphaFoldDB" id="A0A8T0H567"/>
<proteinExistence type="predicted"/>
<accession>A0A8T0H567</accession>
<evidence type="ECO:0000313" key="3">
    <source>
        <dbReference type="EMBL" id="KAG0564252.1"/>
    </source>
</evidence>
<evidence type="ECO:0000256" key="1">
    <source>
        <dbReference type="SAM" id="MobiDB-lite"/>
    </source>
</evidence>
<feature type="compositionally biased region" description="Basic and acidic residues" evidence="1">
    <location>
        <begin position="548"/>
        <end position="568"/>
    </location>
</feature>
<dbReference type="EMBL" id="CM026429">
    <property type="protein sequence ID" value="KAG0564252.1"/>
    <property type="molecule type" value="Genomic_DNA"/>
</dbReference>
<feature type="compositionally biased region" description="Polar residues" evidence="1">
    <location>
        <begin position="620"/>
        <end position="641"/>
    </location>
</feature>
<evidence type="ECO:0000259" key="2">
    <source>
        <dbReference type="Pfam" id="PF14309"/>
    </source>
</evidence>
<dbReference type="InterPro" id="IPR025486">
    <property type="entry name" value="DUF4378"/>
</dbReference>
<feature type="compositionally biased region" description="Polar residues" evidence="1">
    <location>
        <begin position="720"/>
        <end position="729"/>
    </location>
</feature>
<feature type="region of interest" description="Disordered" evidence="1">
    <location>
        <begin position="130"/>
        <end position="170"/>
    </location>
</feature>
<feature type="compositionally biased region" description="Low complexity" evidence="1">
    <location>
        <begin position="148"/>
        <end position="159"/>
    </location>
</feature>
<dbReference type="Pfam" id="PF14309">
    <property type="entry name" value="DUF4378"/>
    <property type="match status" value="1"/>
</dbReference>
<feature type="compositionally biased region" description="Polar residues" evidence="1">
    <location>
        <begin position="651"/>
        <end position="665"/>
    </location>
</feature>
<dbReference type="Proteomes" id="UP000822688">
    <property type="component" value="Chromosome 8"/>
</dbReference>
<feature type="compositionally biased region" description="Basic residues" evidence="1">
    <location>
        <begin position="426"/>
        <end position="437"/>
    </location>
</feature>
<sequence>MPSDMAAEDSAELLKNLEENRRTLQKQIGCLAGILQIFDRQRCLTGRRFGSHRTSTSTHEDAASIAYGSDVLHEPGSPLTYHKSEGQHAQLWSKREENRGSAVVEERVSFSKEEEALSLISSDFVTQTSRISVNETPQTETPAESRSPRTPVTATAPRRTSTEGRPSFENFCRSPDSALIRNVVVNSLHKEKPRVSVDNSNREVMAGLIRLKNLARSRSVGGRNGYSRTSVEFPRSSSLSAQRSSGIYKDGNEAMCVEDAPELLAREKVASNLTHLRRSINGSETHRLTVELEEGPGVGTKKLQRTNSHNYYERDAARQAVMNLDKSLAALDLKESFRALQREKSTRRSFVDKEQTSPAEVFVTPSSCVDGRKSPSRELPSSRDEQEGRRSNVVARLMGLEEFSCPPTLRKDCKEAGSINAMGHGQQRRGRSLSPKHRLMDGMPSPLRQQEAREALKSKLTKSMKHFYDEGPLLTLQGCKTPSPTLEPLHGDIIQRFQQLRSRNSAEERETLNQILETLQFKGLLHSPQRKSSGTPEFVRQRSANAKHTSEQSCRESMAERKIKHEETNNMVMIKPTQEVADCKFNRSECSERSEATTGTRLSNEDGGSTKPGRGRSRSPVRTSKSPLRSNNDVRSTSQVSAHPIAVTSPRMRSNPSATSGNNARSPHVKQVLQGQVSSHLRDKRESKTALVTVRGTQSHEVSQKNHPVSDAKPDGTIKNCETQPVKSSTEVRRQKRPIRTTSRDAQSPVPRALSPGPDCDHISSTTLETIADTNEPSSFEGSVAATQTSTNDDSCVDQQTSSTTPAKIREKLQTLKDQKTPLKDPSDVKESSELMTLRAGFQVENISPALEKSGQGSEGCEQRSPVSVLDNSIFEDDGSPSPMPADNLQDSFDSNDHDHLCHEVRLKNASMLATTSLTSVDTESGHNATCAWSGDNERDFVEEFLMLSGISKHVNSASGTLSSRNKIADIYPDFLVYLKEDLRRASDVFFQKCHNPEQSKQMNMLNRQALIDYVYELMAVKMAEYENTLPWLGTIWVGAGQEFKRQNLVHAIWKELQELPSAPSDDICDTVQRLLQEDLSSRGAKWTGFRAEIGEVGVEVEKLIYRDLMDEVVKDLQCSGSSRYSAKLLEGGGGPRRQLFAL</sequence>
<dbReference type="GO" id="GO:0051513">
    <property type="term" value="P:regulation of monopolar cell growth"/>
    <property type="evidence" value="ECO:0007669"/>
    <property type="project" value="InterPro"/>
</dbReference>
<dbReference type="PANTHER" id="PTHR31680:SF4">
    <property type="entry name" value="LONGIFOLIA PROTEIN"/>
    <property type="match status" value="1"/>
</dbReference>
<feature type="compositionally biased region" description="Polar residues" evidence="1">
    <location>
        <begin position="763"/>
        <end position="806"/>
    </location>
</feature>
<comment type="caution">
    <text evidence="3">The sequence shown here is derived from an EMBL/GenBank/DDBJ whole genome shotgun (WGS) entry which is preliminary data.</text>
</comment>
<feature type="region of interest" description="Disordered" evidence="1">
    <location>
        <begin position="526"/>
        <end position="575"/>
    </location>
</feature>